<organism evidence="1 2">
    <name type="scientific">Hymenobacter aquaticus</name>
    <dbReference type="NCBI Taxonomy" id="1867101"/>
    <lineage>
        <taxon>Bacteria</taxon>
        <taxon>Pseudomonadati</taxon>
        <taxon>Bacteroidota</taxon>
        <taxon>Cytophagia</taxon>
        <taxon>Cytophagales</taxon>
        <taxon>Hymenobacteraceae</taxon>
        <taxon>Hymenobacter</taxon>
    </lineage>
</organism>
<dbReference type="Pfam" id="PF10117">
    <property type="entry name" value="McrBC"/>
    <property type="match status" value="1"/>
</dbReference>
<dbReference type="Proteomes" id="UP000297549">
    <property type="component" value="Unassembled WGS sequence"/>
</dbReference>
<evidence type="ECO:0000313" key="2">
    <source>
        <dbReference type="Proteomes" id="UP000297549"/>
    </source>
</evidence>
<reference evidence="1 2" key="1">
    <citation type="submission" date="2019-04" db="EMBL/GenBank/DDBJ databases">
        <authorList>
            <person name="Feng G."/>
            <person name="Zhang J."/>
            <person name="Zhu H."/>
        </authorList>
    </citation>
    <scope>NUCLEOTIDE SEQUENCE [LARGE SCALE GENOMIC DNA]</scope>
    <source>
        <strain evidence="1 2">JCM 31653</strain>
    </source>
</reference>
<name>A0A4Z0PT41_9BACT</name>
<dbReference type="InterPro" id="IPR019292">
    <property type="entry name" value="McrC"/>
</dbReference>
<evidence type="ECO:0000313" key="1">
    <source>
        <dbReference type="EMBL" id="TGE20506.1"/>
    </source>
</evidence>
<dbReference type="PIRSF" id="PIRSF003109">
    <property type="entry name" value="McrC"/>
    <property type="match status" value="1"/>
</dbReference>
<sequence length="390" mass="44193">MSTGSTSPPRPPPTAKSCCANNCEASFLAANVASRSQEPHPKNPSDSVIPIQNLYYLLCYAWNRLPEREELLSVQAAPFHKPLELLTQVLLSGTRRLLRQGLGQAYVEQEEELPELRGRLLLAPSLSRDLLRRGRAVCAYDALTANTPFNGLLLGVLEQLGRTRRLAPALRHEVRAVCRRFPASVAATPCTTHALRQVRRRRPHGQEAFLLNICTLLHQSALPAPDAAGRSRFRDFRRDERLMAQLFEAFVRNFYRHEQRRFRVLSETITWQADAEQATDLALLPVMITDTTLEAPDRKIILDTKYYKEALRPRYDQQKLISPHLYQLYAYLQNQPVAPGQQLEGILLYPAARHELAARYTLGGHPVRVVTIDLNQPWPGIAHDLLALVR</sequence>
<dbReference type="InterPro" id="IPR014407">
    <property type="entry name" value="McrC_bac"/>
</dbReference>
<dbReference type="AlphaFoldDB" id="A0A4Z0PT41"/>
<dbReference type="PANTHER" id="PTHR38733">
    <property type="entry name" value="PROTEIN MCRC"/>
    <property type="match status" value="1"/>
</dbReference>
<dbReference type="GO" id="GO:0009307">
    <property type="term" value="P:DNA restriction-modification system"/>
    <property type="evidence" value="ECO:0007669"/>
    <property type="project" value="InterPro"/>
</dbReference>
<accession>A0A4Z0PT41</accession>
<proteinExistence type="predicted"/>
<comment type="caution">
    <text evidence="1">The sequence shown here is derived from an EMBL/GenBank/DDBJ whole genome shotgun (WGS) entry which is preliminary data.</text>
</comment>
<dbReference type="OrthoDB" id="9786961at2"/>
<keyword evidence="2" id="KW-1185">Reference proteome</keyword>
<dbReference type="PANTHER" id="PTHR38733:SF1">
    <property type="entry name" value="TYPE IV METHYL-DIRECTED RESTRICTION ENZYME ECOKMCRBC"/>
    <property type="match status" value="1"/>
</dbReference>
<protein>
    <recommendedName>
        <fullName evidence="3">Restriction endonuclease</fullName>
    </recommendedName>
</protein>
<dbReference type="EMBL" id="SRLC01000003">
    <property type="protein sequence ID" value="TGE20506.1"/>
    <property type="molecule type" value="Genomic_DNA"/>
</dbReference>
<gene>
    <name evidence="1" type="ORF">E5K00_21165</name>
</gene>
<evidence type="ECO:0008006" key="3">
    <source>
        <dbReference type="Google" id="ProtNLM"/>
    </source>
</evidence>